<accession>A0A4R2HWV5</accession>
<organism evidence="1 2">
    <name type="scientific">Kribbella steppae</name>
    <dbReference type="NCBI Taxonomy" id="2512223"/>
    <lineage>
        <taxon>Bacteria</taxon>
        <taxon>Bacillati</taxon>
        <taxon>Actinomycetota</taxon>
        <taxon>Actinomycetes</taxon>
        <taxon>Propionibacteriales</taxon>
        <taxon>Kribbellaceae</taxon>
        <taxon>Kribbella</taxon>
    </lineage>
</organism>
<proteinExistence type="predicted"/>
<dbReference type="EMBL" id="SLWN01000001">
    <property type="protein sequence ID" value="TCO36051.1"/>
    <property type="molecule type" value="Genomic_DNA"/>
</dbReference>
<sequence length="256" mass="28085">MVWIGGAPGAGKSTIARDLARRWDLPLHPVDLWTYDHVGRMPPMRSLAEDLAEGPAFAADAFVRISRTRLELVSEDVRGRELGDVPALVEGPQLFPSMANGVAAAVWLVPDAEQTRRAREERLARVEDPEGRARLEGLLARDAVLADLVRREAVEHGRTLIEVSAAPDWVEITAAVEKALGSPPQLEAGGELRRQRQYENKAACRQGRLWQEDIGLASLPPYPFACECGRSGCSAVWSGTPDEYDGRRADGWLTVC</sequence>
<name>A0A4R2HWV5_9ACTN</name>
<comment type="caution">
    <text evidence="1">The sequence shown here is derived from an EMBL/GenBank/DDBJ whole genome shotgun (WGS) entry which is preliminary data.</text>
</comment>
<evidence type="ECO:0000313" key="1">
    <source>
        <dbReference type="EMBL" id="TCO36051.1"/>
    </source>
</evidence>
<reference evidence="1 2" key="1">
    <citation type="journal article" date="2015" name="Stand. Genomic Sci.">
        <title>Genomic Encyclopedia of Bacterial and Archaeal Type Strains, Phase III: the genomes of soil and plant-associated and newly described type strains.</title>
        <authorList>
            <person name="Whitman W.B."/>
            <person name="Woyke T."/>
            <person name="Klenk H.P."/>
            <person name="Zhou Y."/>
            <person name="Lilburn T.G."/>
            <person name="Beck B.J."/>
            <person name="De Vos P."/>
            <person name="Vandamme P."/>
            <person name="Eisen J.A."/>
            <person name="Garrity G."/>
            <person name="Hugenholtz P."/>
            <person name="Kyrpides N.C."/>
        </authorList>
    </citation>
    <scope>NUCLEOTIDE SEQUENCE [LARGE SCALE GENOMIC DNA]</scope>
    <source>
        <strain evidence="1 2">VKM Ac-2572</strain>
    </source>
</reference>
<gene>
    <name evidence="1" type="ORF">EV652_101940</name>
</gene>
<dbReference type="Proteomes" id="UP000294508">
    <property type="component" value="Unassembled WGS sequence"/>
</dbReference>
<keyword evidence="2" id="KW-1185">Reference proteome</keyword>
<dbReference type="SUPFAM" id="SSF52540">
    <property type="entry name" value="P-loop containing nucleoside triphosphate hydrolases"/>
    <property type="match status" value="1"/>
</dbReference>
<dbReference type="Gene3D" id="3.40.50.300">
    <property type="entry name" value="P-loop containing nucleotide triphosphate hydrolases"/>
    <property type="match status" value="1"/>
</dbReference>
<evidence type="ECO:0000313" key="2">
    <source>
        <dbReference type="Proteomes" id="UP000294508"/>
    </source>
</evidence>
<evidence type="ECO:0008006" key="3">
    <source>
        <dbReference type="Google" id="ProtNLM"/>
    </source>
</evidence>
<dbReference type="AlphaFoldDB" id="A0A4R2HWV5"/>
<dbReference type="InterPro" id="IPR027417">
    <property type="entry name" value="P-loop_NTPase"/>
</dbReference>
<protein>
    <recommendedName>
        <fullName evidence="3">AAA domain-containing protein</fullName>
    </recommendedName>
</protein>